<dbReference type="InterPro" id="IPR051161">
    <property type="entry name" value="Mannose-6P_isomerase_type2"/>
</dbReference>
<dbReference type="FunFam" id="3.90.550.10:FF:000046">
    <property type="entry name" value="Mannose-1-phosphate guanylyltransferase (GDP)"/>
    <property type="match status" value="1"/>
</dbReference>
<sequence length="361" mass="40740">MILCGGGGTRLWPRSRGKSPKQFINFFSDRTLYQEAVKRAKNVVPTDRIFIITNKNYLEDIKKESPEILSQNIIAEPQKKNTALAMGVAAAYVYKRDPQAVIVNFASDHTVENMEKAVKTVLAAAQTAFKQDVLVAVGIMPTFAHTGYGYIRTGKILCEVDRLPVYRGIEFKEKPDLATAQKFIKNGNYYWNANWYIWSAKAILEAFKQLSPDLYKNINKIMNAIGTKEENKILEQEYEKAAEKQIDTAISEKADNLLVIPGKFGWNDVGSWNVVYDLAKKDKNGNVIIQSSRASQKQEVLMYESKNCLVHYGDQLVALVGVEDLVVIDTKDALLVCKKDQAQRVKEVVDLLKSQGKKEYL</sequence>
<dbReference type="SUPFAM" id="SSF159283">
    <property type="entry name" value="Guanosine diphospho-D-mannose pyrophosphorylase/mannose-6-phosphate isomerase linker domain"/>
    <property type="match status" value="1"/>
</dbReference>
<dbReference type="GO" id="GO:0009298">
    <property type="term" value="P:GDP-mannose biosynthetic process"/>
    <property type="evidence" value="ECO:0007669"/>
    <property type="project" value="TreeGrafter"/>
</dbReference>
<evidence type="ECO:0000259" key="8">
    <source>
        <dbReference type="Pfam" id="PF00483"/>
    </source>
</evidence>
<dbReference type="Gene3D" id="3.90.550.10">
    <property type="entry name" value="Spore Coat Polysaccharide Biosynthesis Protein SpsA, Chain A"/>
    <property type="match status" value="1"/>
</dbReference>
<evidence type="ECO:0000256" key="7">
    <source>
        <dbReference type="ARBA" id="ARBA00047343"/>
    </source>
</evidence>
<evidence type="ECO:0000256" key="3">
    <source>
        <dbReference type="ARBA" id="ARBA00022679"/>
    </source>
</evidence>
<dbReference type="AlphaFoldDB" id="A0A1F5E7S7"/>
<protein>
    <recommendedName>
        <fullName evidence="2">mannose-1-phosphate guanylyltransferase</fullName>
        <ecNumber evidence="2">2.7.7.13</ecNumber>
    </recommendedName>
</protein>
<comment type="catalytic activity">
    <reaction evidence="7">
        <text>alpha-D-mannose 1-phosphate + GTP + H(+) = GDP-alpha-D-mannose + diphosphate</text>
        <dbReference type="Rhea" id="RHEA:15229"/>
        <dbReference type="ChEBI" id="CHEBI:15378"/>
        <dbReference type="ChEBI" id="CHEBI:33019"/>
        <dbReference type="ChEBI" id="CHEBI:37565"/>
        <dbReference type="ChEBI" id="CHEBI:57527"/>
        <dbReference type="ChEBI" id="CHEBI:58409"/>
        <dbReference type="EC" id="2.7.7.13"/>
    </reaction>
</comment>
<dbReference type="GO" id="GO:0005525">
    <property type="term" value="F:GTP binding"/>
    <property type="evidence" value="ECO:0007669"/>
    <property type="project" value="UniProtKB-KW"/>
</dbReference>
<dbReference type="InterPro" id="IPR005835">
    <property type="entry name" value="NTP_transferase_dom"/>
</dbReference>
<evidence type="ECO:0000256" key="2">
    <source>
        <dbReference type="ARBA" id="ARBA00012387"/>
    </source>
</evidence>
<keyword evidence="4" id="KW-0548">Nucleotidyltransferase</keyword>
<dbReference type="EC" id="2.7.7.13" evidence="2"/>
<dbReference type="STRING" id="1797457.A2160_02300"/>
<dbReference type="EMBL" id="MEZK01000010">
    <property type="protein sequence ID" value="OGD63449.1"/>
    <property type="molecule type" value="Genomic_DNA"/>
</dbReference>
<comment type="caution">
    <text evidence="10">The sequence shown here is derived from an EMBL/GenBank/DDBJ whole genome shotgun (WGS) entry which is preliminary data.</text>
</comment>
<name>A0A1F5E7S7_9BACT</name>
<organism evidence="10 11">
    <name type="scientific">Candidatus Beckwithbacteria bacterium RBG_13_42_9</name>
    <dbReference type="NCBI Taxonomy" id="1797457"/>
    <lineage>
        <taxon>Bacteria</taxon>
        <taxon>Candidatus Beckwithiibacteriota</taxon>
    </lineage>
</organism>
<dbReference type="Pfam" id="PF22640">
    <property type="entry name" value="ManC_GMP_beta-helix"/>
    <property type="match status" value="1"/>
</dbReference>
<gene>
    <name evidence="10" type="ORF">A2160_02300</name>
</gene>
<dbReference type="Pfam" id="PF00483">
    <property type="entry name" value="NTP_transferase"/>
    <property type="match status" value="1"/>
</dbReference>
<dbReference type="PANTHER" id="PTHR46390">
    <property type="entry name" value="MANNOSE-1-PHOSPHATE GUANYLYLTRANSFERASE"/>
    <property type="match status" value="1"/>
</dbReference>
<dbReference type="GO" id="GO:0004475">
    <property type="term" value="F:mannose-1-phosphate guanylyltransferase (GTP) activity"/>
    <property type="evidence" value="ECO:0007669"/>
    <property type="project" value="UniProtKB-EC"/>
</dbReference>
<accession>A0A1F5E7S7</accession>
<feature type="domain" description="MannoseP isomerase/GMP-like beta-helix" evidence="9">
    <location>
        <begin position="300"/>
        <end position="351"/>
    </location>
</feature>
<evidence type="ECO:0000313" key="10">
    <source>
        <dbReference type="EMBL" id="OGD63449.1"/>
    </source>
</evidence>
<dbReference type="InterPro" id="IPR054566">
    <property type="entry name" value="ManC/GMP-like_b-helix"/>
</dbReference>
<evidence type="ECO:0000256" key="5">
    <source>
        <dbReference type="ARBA" id="ARBA00022741"/>
    </source>
</evidence>
<evidence type="ECO:0000256" key="6">
    <source>
        <dbReference type="ARBA" id="ARBA00023134"/>
    </source>
</evidence>
<dbReference type="InterPro" id="IPR049577">
    <property type="entry name" value="GMPP_N"/>
</dbReference>
<comment type="similarity">
    <text evidence="1">Belongs to the mannose-6-phosphate isomerase type 2 family.</text>
</comment>
<proteinExistence type="inferred from homology"/>
<evidence type="ECO:0000313" key="11">
    <source>
        <dbReference type="Proteomes" id="UP000177006"/>
    </source>
</evidence>
<reference evidence="10 11" key="1">
    <citation type="journal article" date="2016" name="Nat. Commun.">
        <title>Thousands of microbial genomes shed light on interconnected biogeochemical processes in an aquifer system.</title>
        <authorList>
            <person name="Anantharaman K."/>
            <person name="Brown C.T."/>
            <person name="Hug L.A."/>
            <person name="Sharon I."/>
            <person name="Castelle C.J."/>
            <person name="Probst A.J."/>
            <person name="Thomas B.C."/>
            <person name="Singh A."/>
            <person name="Wilkins M.J."/>
            <person name="Karaoz U."/>
            <person name="Brodie E.L."/>
            <person name="Williams K.H."/>
            <person name="Hubbard S.S."/>
            <person name="Banfield J.F."/>
        </authorList>
    </citation>
    <scope>NUCLEOTIDE SEQUENCE [LARGE SCALE GENOMIC DNA]</scope>
</reference>
<dbReference type="Proteomes" id="UP000177006">
    <property type="component" value="Unassembled WGS sequence"/>
</dbReference>
<dbReference type="SUPFAM" id="SSF53448">
    <property type="entry name" value="Nucleotide-diphospho-sugar transferases"/>
    <property type="match status" value="1"/>
</dbReference>
<keyword evidence="5" id="KW-0547">Nucleotide-binding</keyword>
<evidence type="ECO:0000256" key="1">
    <source>
        <dbReference type="ARBA" id="ARBA00006115"/>
    </source>
</evidence>
<keyword evidence="3" id="KW-0808">Transferase</keyword>
<feature type="domain" description="Nucleotidyl transferase" evidence="8">
    <location>
        <begin position="1"/>
        <end position="283"/>
    </location>
</feature>
<dbReference type="PANTHER" id="PTHR46390:SF1">
    <property type="entry name" value="MANNOSE-1-PHOSPHATE GUANYLYLTRANSFERASE"/>
    <property type="match status" value="1"/>
</dbReference>
<keyword evidence="6" id="KW-0342">GTP-binding</keyword>
<evidence type="ECO:0000259" key="9">
    <source>
        <dbReference type="Pfam" id="PF22640"/>
    </source>
</evidence>
<evidence type="ECO:0000256" key="4">
    <source>
        <dbReference type="ARBA" id="ARBA00022695"/>
    </source>
</evidence>
<dbReference type="InterPro" id="IPR029044">
    <property type="entry name" value="Nucleotide-diphossugar_trans"/>
</dbReference>
<dbReference type="CDD" id="cd02509">
    <property type="entry name" value="GDP-M1P_Guanylyltransferase"/>
    <property type="match status" value="1"/>
</dbReference>